<proteinExistence type="predicted"/>
<dbReference type="EMBL" id="BLLB01000002">
    <property type="protein sequence ID" value="GFH04066.1"/>
    <property type="molecule type" value="Genomic_DNA"/>
</dbReference>
<dbReference type="AlphaFoldDB" id="A0A7I9ZTK9"/>
<name>A0A7I9ZTK9_9MYCO</name>
<protein>
    <submittedName>
        <fullName evidence="1">Uncharacterized protein</fullName>
    </submittedName>
</protein>
<comment type="caution">
    <text evidence="1">The sequence shown here is derived from an EMBL/GenBank/DDBJ whole genome shotgun (WGS) entry which is preliminary data.</text>
</comment>
<reference evidence="1 2" key="1">
    <citation type="journal article" date="2019" name="Emerg. Microbes Infect.">
        <title>Comprehensive subspecies identification of 175 nontuberculous mycobacteria species based on 7547 genomic profiles.</title>
        <authorList>
            <person name="Matsumoto Y."/>
            <person name="Kinjo T."/>
            <person name="Motooka D."/>
            <person name="Nabeya D."/>
            <person name="Jung N."/>
            <person name="Uechi K."/>
            <person name="Horii T."/>
            <person name="Iida T."/>
            <person name="Fujita J."/>
            <person name="Nakamura S."/>
        </authorList>
    </citation>
    <scope>NUCLEOTIDE SEQUENCE [LARGE SCALE GENOMIC DNA]</scope>
    <source>
        <strain evidence="1 2">JCM 30996</strain>
    </source>
</reference>
<sequence length="83" mass="9139">MIRRVDYSHDPYVFSPKAEVPLVPGRPWVRDVMLTDPEQWAMVAVAQGSTRSPGVMRCELAVDGIVVVTAAGSDGTLCSLRHW</sequence>
<keyword evidence="2" id="KW-1185">Reference proteome</keyword>
<dbReference type="Proteomes" id="UP000465304">
    <property type="component" value="Unassembled WGS sequence"/>
</dbReference>
<organism evidence="1 2">
    <name type="scientific">Mycolicibacterium hippocampi</name>
    <dbReference type="NCBI Taxonomy" id="659824"/>
    <lineage>
        <taxon>Bacteria</taxon>
        <taxon>Bacillati</taxon>
        <taxon>Actinomycetota</taxon>
        <taxon>Actinomycetes</taxon>
        <taxon>Mycobacteriales</taxon>
        <taxon>Mycobacteriaceae</taxon>
        <taxon>Mycolicibacterium</taxon>
    </lineage>
</organism>
<accession>A0A7I9ZTK9</accession>
<gene>
    <name evidence="1" type="ORF">MHIP_45490</name>
</gene>
<evidence type="ECO:0000313" key="1">
    <source>
        <dbReference type="EMBL" id="GFH04066.1"/>
    </source>
</evidence>
<evidence type="ECO:0000313" key="2">
    <source>
        <dbReference type="Proteomes" id="UP000465304"/>
    </source>
</evidence>